<dbReference type="InterPro" id="IPR016155">
    <property type="entry name" value="Mopterin_synth/thiamin_S_b"/>
</dbReference>
<dbReference type="Proteomes" id="UP000005744">
    <property type="component" value="Unassembled WGS sequence"/>
</dbReference>
<keyword evidence="4" id="KW-1185">Reference proteome</keyword>
<evidence type="ECO:0000313" key="3">
    <source>
        <dbReference type="EMBL" id="EIJ41251.1"/>
    </source>
</evidence>
<dbReference type="InterPro" id="IPR037021">
    <property type="entry name" value="RnfH_sf"/>
</dbReference>
<dbReference type="HAMAP" id="MF_00460">
    <property type="entry name" value="UPF0125_RnfH"/>
    <property type="match status" value="1"/>
</dbReference>
<sequence>MNVGIAYADSTQQVWLRLEVPDGSSVEEAINLSGILKRFPHIDLKKQKVGVYGKIVKLDTPLQESDRVEIYRAIIADPKTVKRRDRDDDDDDDED</sequence>
<evidence type="ECO:0000256" key="1">
    <source>
        <dbReference type="ARBA" id="ARBA00010645"/>
    </source>
</evidence>
<dbReference type="eggNOG" id="COG2914">
    <property type="taxonomic scope" value="Bacteria"/>
</dbReference>
<dbReference type="PANTHER" id="PTHR37483">
    <property type="entry name" value="UPF0125 PROTEIN RATB"/>
    <property type="match status" value="1"/>
</dbReference>
<dbReference type="HOGENOM" id="CLU_150721_1_0_6"/>
<organism evidence="3 4">
    <name type="scientific">Beggiatoa alba B18LD</name>
    <dbReference type="NCBI Taxonomy" id="395493"/>
    <lineage>
        <taxon>Bacteria</taxon>
        <taxon>Pseudomonadati</taxon>
        <taxon>Pseudomonadota</taxon>
        <taxon>Gammaproteobacteria</taxon>
        <taxon>Thiotrichales</taxon>
        <taxon>Thiotrichaceae</taxon>
        <taxon>Beggiatoa</taxon>
    </lineage>
</organism>
<dbReference type="Gene3D" id="3.10.20.280">
    <property type="entry name" value="RnfH-like"/>
    <property type="match status" value="1"/>
</dbReference>
<dbReference type="PANTHER" id="PTHR37483:SF1">
    <property type="entry name" value="UPF0125 PROTEIN RATB"/>
    <property type="match status" value="1"/>
</dbReference>
<protein>
    <recommendedName>
        <fullName evidence="2">UPF0125 protein BegalDRAFT_0331</fullName>
    </recommendedName>
</protein>
<dbReference type="RefSeq" id="WP_002683032.1">
    <property type="nucleotide sequence ID" value="NZ_JH600070.1"/>
</dbReference>
<name>I3CCA8_9GAMM</name>
<accession>I3CCA8</accession>
<comment type="similarity">
    <text evidence="1 2">Belongs to the UPF0125 (RnfH) family.</text>
</comment>
<dbReference type="SUPFAM" id="SSF54285">
    <property type="entry name" value="MoaD/ThiS"/>
    <property type="match status" value="1"/>
</dbReference>
<evidence type="ECO:0000313" key="4">
    <source>
        <dbReference type="Proteomes" id="UP000005744"/>
    </source>
</evidence>
<dbReference type="AlphaFoldDB" id="I3CCA8"/>
<dbReference type="Pfam" id="PF03658">
    <property type="entry name" value="Ub-RnfH"/>
    <property type="match status" value="1"/>
</dbReference>
<proteinExistence type="inferred from homology"/>
<dbReference type="EMBL" id="JH600070">
    <property type="protein sequence ID" value="EIJ41251.1"/>
    <property type="molecule type" value="Genomic_DNA"/>
</dbReference>
<dbReference type="STRING" id="395493.BegalDRAFT_0331"/>
<evidence type="ECO:0000256" key="2">
    <source>
        <dbReference type="HAMAP-Rule" id="MF_00460"/>
    </source>
</evidence>
<dbReference type="InterPro" id="IPR005346">
    <property type="entry name" value="RnfH"/>
</dbReference>
<gene>
    <name evidence="3" type="ORF">BegalDRAFT_0331</name>
</gene>
<reference evidence="3 4" key="1">
    <citation type="submission" date="2011-11" db="EMBL/GenBank/DDBJ databases">
        <title>Improved High-Quality Draft sequence of Beggiatoa alba B18lD.</title>
        <authorList>
            <consortium name="US DOE Joint Genome Institute"/>
            <person name="Lucas S."/>
            <person name="Han J."/>
            <person name="Lapidus A."/>
            <person name="Cheng J.-F."/>
            <person name="Goodwin L."/>
            <person name="Pitluck S."/>
            <person name="Peters L."/>
            <person name="Mikhailova N."/>
            <person name="Held B."/>
            <person name="Detter J.C."/>
            <person name="Han C."/>
            <person name="Tapia R."/>
            <person name="Land M."/>
            <person name="Hauser L."/>
            <person name="Kyrpides N."/>
            <person name="Ivanova N."/>
            <person name="Pagani I."/>
            <person name="Samuel K."/>
            <person name="Teske A."/>
            <person name="Mueller J."/>
            <person name="Woyke T."/>
        </authorList>
    </citation>
    <scope>NUCLEOTIDE SEQUENCE [LARGE SCALE GENOMIC DNA]</scope>
    <source>
        <strain evidence="3 4">B18LD</strain>
    </source>
</reference>
<dbReference type="OrthoDB" id="9796575at2"/>
<dbReference type="NCBIfam" id="NF002490">
    <property type="entry name" value="PRK01777.1"/>
    <property type="match status" value="1"/>
</dbReference>